<dbReference type="SUPFAM" id="SSF103473">
    <property type="entry name" value="MFS general substrate transporter"/>
    <property type="match status" value="1"/>
</dbReference>
<keyword evidence="7" id="KW-1185">Reference proteome</keyword>
<feature type="transmembrane region" description="Helical" evidence="5">
    <location>
        <begin position="259"/>
        <end position="279"/>
    </location>
</feature>
<feature type="transmembrane region" description="Helical" evidence="5">
    <location>
        <begin position="122"/>
        <end position="144"/>
    </location>
</feature>
<organism evidence="6 7">
    <name type="scientific">Littorina saxatilis</name>
    <dbReference type="NCBI Taxonomy" id="31220"/>
    <lineage>
        <taxon>Eukaryota</taxon>
        <taxon>Metazoa</taxon>
        <taxon>Spiralia</taxon>
        <taxon>Lophotrochozoa</taxon>
        <taxon>Mollusca</taxon>
        <taxon>Gastropoda</taxon>
        <taxon>Caenogastropoda</taxon>
        <taxon>Littorinimorpha</taxon>
        <taxon>Littorinoidea</taxon>
        <taxon>Littorinidae</taxon>
        <taxon>Littorina</taxon>
    </lineage>
</organism>
<dbReference type="Proteomes" id="UP001374579">
    <property type="component" value="Unassembled WGS sequence"/>
</dbReference>
<feature type="transmembrane region" description="Helical" evidence="5">
    <location>
        <begin position="318"/>
        <end position="339"/>
    </location>
</feature>
<feature type="compositionally biased region" description="Basic and acidic residues" evidence="4">
    <location>
        <begin position="175"/>
        <end position="195"/>
    </location>
</feature>
<proteinExistence type="predicted"/>
<feature type="region of interest" description="Disordered" evidence="4">
    <location>
        <begin position="154"/>
        <end position="211"/>
    </location>
</feature>
<evidence type="ECO:0000256" key="4">
    <source>
        <dbReference type="SAM" id="MobiDB-lite"/>
    </source>
</evidence>
<evidence type="ECO:0000313" key="7">
    <source>
        <dbReference type="Proteomes" id="UP001374579"/>
    </source>
</evidence>
<evidence type="ECO:0000256" key="2">
    <source>
        <dbReference type="ARBA" id="ARBA00022989"/>
    </source>
</evidence>
<dbReference type="Pfam" id="PF07690">
    <property type="entry name" value="MFS_1"/>
    <property type="match status" value="1"/>
</dbReference>
<evidence type="ECO:0000256" key="3">
    <source>
        <dbReference type="ARBA" id="ARBA00023136"/>
    </source>
</evidence>
<evidence type="ECO:0000256" key="1">
    <source>
        <dbReference type="ARBA" id="ARBA00022692"/>
    </source>
</evidence>
<name>A0AAN9BSF9_9CAEN</name>
<evidence type="ECO:0000313" key="6">
    <source>
        <dbReference type="EMBL" id="KAK7108820.1"/>
    </source>
</evidence>
<protein>
    <submittedName>
        <fullName evidence="6">Uncharacterized protein</fullName>
    </submittedName>
</protein>
<evidence type="ECO:0000256" key="5">
    <source>
        <dbReference type="SAM" id="Phobius"/>
    </source>
</evidence>
<dbReference type="GO" id="GO:0022857">
    <property type="term" value="F:transmembrane transporter activity"/>
    <property type="evidence" value="ECO:0007669"/>
    <property type="project" value="InterPro"/>
</dbReference>
<dbReference type="Gene3D" id="1.20.1250.20">
    <property type="entry name" value="MFS general substrate transporter like domains"/>
    <property type="match status" value="1"/>
</dbReference>
<feature type="transmembrane region" description="Helical" evidence="5">
    <location>
        <begin position="224"/>
        <end position="247"/>
    </location>
</feature>
<comment type="caution">
    <text evidence="6">The sequence shown here is derived from an EMBL/GenBank/DDBJ whole genome shotgun (WGS) entry which is preliminary data.</text>
</comment>
<accession>A0AAN9BSF9</accession>
<keyword evidence="1 5" id="KW-0812">Transmembrane</keyword>
<dbReference type="EMBL" id="JBAMIC010000004">
    <property type="protein sequence ID" value="KAK7108820.1"/>
    <property type="molecule type" value="Genomic_DNA"/>
</dbReference>
<reference evidence="6 7" key="1">
    <citation type="submission" date="2024-02" db="EMBL/GenBank/DDBJ databases">
        <title>Chromosome-scale genome assembly of the rough periwinkle Littorina saxatilis.</title>
        <authorList>
            <person name="De Jode A."/>
            <person name="Faria R."/>
            <person name="Formenti G."/>
            <person name="Sims Y."/>
            <person name="Smith T.P."/>
            <person name="Tracey A."/>
            <person name="Wood J.M.D."/>
            <person name="Zagrodzka Z.B."/>
            <person name="Johannesson K."/>
            <person name="Butlin R.K."/>
            <person name="Leder E.H."/>
        </authorList>
    </citation>
    <scope>NUCLEOTIDE SEQUENCE [LARGE SCALE GENOMIC DNA]</scope>
    <source>
        <strain evidence="6">Snail1</strain>
        <tissue evidence="6">Muscle</tissue>
    </source>
</reference>
<keyword evidence="3 5" id="KW-0472">Membrane</keyword>
<dbReference type="InterPro" id="IPR036259">
    <property type="entry name" value="MFS_trans_sf"/>
</dbReference>
<dbReference type="InterPro" id="IPR011701">
    <property type="entry name" value="MFS"/>
</dbReference>
<gene>
    <name evidence="6" type="ORF">V1264_016485</name>
</gene>
<feature type="transmembrane region" description="Helical" evidence="5">
    <location>
        <begin position="351"/>
        <end position="374"/>
    </location>
</feature>
<dbReference type="PANTHER" id="PTHR23121">
    <property type="entry name" value="SODIUM-DEPENDENT GLUCOSE TRANSPORTER 1"/>
    <property type="match status" value="1"/>
</dbReference>
<dbReference type="PANTHER" id="PTHR23121:SF9">
    <property type="entry name" value="SODIUM-DEPENDENT GLUCOSE TRANSPORTER 1"/>
    <property type="match status" value="1"/>
</dbReference>
<sequence length="448" mass="49862">MRTWGLQGEAVMQAVHFAFAVGGVVAPFITQPFLAPRNISTDLYSNQSHLHLNHTDVLPLDLDLMNADDLQLYFDLRNADNLQLHFDLRNTDDLQLHYGLQKDLDLHQNETVQTSPRHTRIYFAYVISSSVCFLTAIPLIAEYVRDYYRTQKRTKKYQKDTRNDNTKYASIASSSKEEGRNYTKGGSVEKDKRGSGGDPSEGEEKRRATTTGGLDLPQVPHAVVVVWMCLFYLVFVAVEMTVPYYLATYAVLEMGWTKAQGALLTSVFWISFASFRFVSIFLVKVVKAVQLLVICLALMVPALLGLVLASLWQQDWGVWLSNAVGGAAMSAVFASALSWMNAELIHVTGRVTSYVILASNIGPMVNPMILGHLIEHQGPIWITYVLLGEAILSFFIFFGLLLFSRLYLQPKYGASGKTGNDVIISFTAEGQLPQTLTTSIGGKESTCM</sequence>
<feature type="transmembrane region" description="Helical" evidence="5">
    <location>
        <begin position="291"/>
        <end position="312"/>
    </location>
</feature>
<keyword evidence="2 5" id="KW-1133">Transmembrane helix</keyword>
<dbReference type="AlphaFoldDB" id="A0AAN9BSF9"/>
<feature type="transmembrane region" description="Helical" evidence="5">
    <location>
        <begin position="380"/>
        <end position="403"/>
    </location>
</feature>